<reference evidence="6 7" key="1">
    <citation type="journal article" date="2013" name="PLoS ONE">
        <title>Genomic and secretomic analyses reveal unique features of the lignocellulolytic enzyme system of Penicillium decumbens.</title>
        <authorList>
            <person name="Liu G."/>
            <person name="Zhang L."/>
            <person name="Wei X."/>
            <person name="Zou G."/>
            <person name="Qin Y."/>
            <person name="Ma L."/>
            <person name="Li J."/>
            <person name="Zheng H."/>
            <person name="Wang S."/>
            <person name="Wang C."/>
            <person name="Xun L."/>
            <person name="Zhao G.-P."/>
            <person name="Zhou Z."/>
            <person name="Qu Y."/>
        </authorList>
    </citation>
    <scope>NUCLEOTIDE SEQUENCE [LARGE SCALE GENOMIC DNA]</scope>
    <source>
        <strain evidence="7">114-2 / CGMCC 5302</strain>
    </source>
</reference>
<dbReference type="Gene3D" id="3.40.50.980">
    <property type="match status" value="2"/>
</dbReference>
<dbReference type="InterPro" id="IPR045851">
    <property type="entry name" value="AMP-bd_C_sf"/>
</dbReference>
<comment type="similarity">
    <text evidence="4">Belongs to the NRP synthetase family.</text>
</comment>
<dbReference type="STRING" id="933388.S8AJD1"/>
<dbReference type="PANTHER" id="PTHR45527:SF3">
    <property type="entry name" value="SIDEROPHORE SYNTHETASE (EUROFUNG)"/>
    <property type="match status" value="1"/>
</dbReference>
<dbReference type="PROSITE" id="PS50075">
    <property type="entry name" value="CARRIER"/>
    <property type="match status" value="1"/>
</dbReference>
<keyword evidence="7" id="KW-1185">Reference proteome</keyword>
<accession>S8AJD1</accession>
<evidence type="ECO:0000256" key="3">
    <source>
        <dbReference type="ARBA" id="ARBA00022598"/>
    </source>
</evidence>
<evidence type="ECO:0000256" key="1">
    <source>
        <dbReference type="ARBA" id="ARBA00022450"/>
    </source>
</evidence>
<dbReference type="GO" id="GO:0043041">
    <property type="term" value="P:amino acid activation for nonribosomal peptide biosynthetic process"/>
    <property type="evidence" value="ECO:0007669"/>
    <property type="project" value="TreeGrafter"/>
</dbReference>
<dbReference type="PROSITE" id="PS00012">
    <property type="entry name" value="PHOSPHOPANTETHEINE"/>
    <property type="match status" value="1"/>
</dbReference>
<dbReference type="PhylomeDB" id="S8AJD1"/>
<dbReference type="eggNOG" id="KOG1178">
    <property type="taxonomic scope" value="Eukaryota"/>
</dbReference>
<dbReference type="SUPFAM" id="SSF47336">
    <property type="entry name" value="ACP-like"/>
    <property type="match status" value="1"/>
</dbReference>
<organism evidence="6 7">
    <name type="scientific">Penicillium oxalicum (strain 114-2 / CGMCC 5302)</name>
    <name type="common">Penicillium decumbens</name>
    <dbReference type="NCBI Taxonomy" id="933388"/>
    <lineage>
        <taxon>Eukaryota</taxon>
        <taxon>Fungi</taxon>
        <taxon>Dikarya</taxon>
        <taxon>Ascomycota</taxon>
        <taxon>Pezizomycotina</taxon>
        <taxon>Eurotiomycetes</taxon>
        <taxon>Eurotiomycetidae</taxon>
        <taxon>Eurotiales</taxon>
        <taxon>Aspergillaceae</taxon>
        <taxon>Penicillium</taxon>
    </lineage>
</organism>
<dbReference type="EMBL" id="KB644408">
    <property type="protein sequence ID" value="EPS25853.1"/>
    <property type="molecule type" value="Genomic_DNA"/>
</dbReference>
<dbReference type="CDD" id="cd05918">
    <property type="entry name" value="A_NRPS_SidN3_like"/>
    <property type="match status" value="1"/>
</dbReference>
<keyword evidence="1" id="KW-0596">Phosphopantetheine</keyword>
<dbReference type="GO" id="GO:0005737">
    <property type="term" value="C:cytoplasm"/>
    <property type="evidence" value="ECO:0007669"/>
    <property type="project" value="TreeGrafter"/>
</dbReference>
<dbReference type="InterPro" id="IPR001242">
    <property type="entry name" value="Condensation_dom"/>
</dbReference>
<dbReference type="Gene3D" id="2.30.38.10">
    <property type="entry name" value="Luciferase, Domain 3"/>
    <property type="match status" value="1"/>
</dbReference>
<dbReference type="Gene3D" id="3.30.559.30">
    <property type="entry name" value="Nonribosomal peptide synthetase, condensation domain"/>
    <property type="match status" value="1"/>
</dbReference>
<dbReference type="Pfam" id="PF00668">
    <property type="entry name" value="Condensation"/>
    <property type="match status" value="1"/>
</dbReference>
<dbReference type="Proteomes" id="UP000019376">
    <property type="component" value="Unassembled WGS sequence"/>
</dbReference>
<gene>
    <name evidence="6" type="ORF">PDE_00789</name>
</gene>
<dbReference type="FunFam" id="3.40.50.12780:FF:000014">
    <property type="entry name" value="Nonribosomal peptide synthetase 1"/>
    <property type="match status" value="1"/>
</dbReference>
<name>S8AJD1_PENO1</name>
<proteinExistence type="inferred from homology"/>
<protein>
    <recommendedName>
        <fullName evidence="5">Carrier domain-containing protein</fullName>
    </recommendedName>
</protein>
<dbReference type="Gene3D" id="3.30.300.30">
    <property type="match status" value="1"/>
</dbReference>
<dbReference type="InterPro" id="IPR036736">
    <property type="entry name" value="ACP-like_sf"/>
</dbReference>
<dbReference type="Gene3D" id="1.10.1200.10">
    <property type="entry name" value="ACP-like"/>
    <property type="match status" value="1"/>
</dbReference>
<dbReference type="InterPro" id="IPR000873">
    <property type="entry name" value="AMP-dep_synth/lig_dom"/>
</dbReference>
<dbReference type="GO" id="GO:0044550">
    <property type="term" value="P:secondary metabolite biosynthetic process"/>
    <property type="evidence" value="ECO:0007669"/>
    <property type="project" value="TreeGrafter"/>
</dbReference>
<evidence type="ECO:0000256" key="4">
    <source>
        <dbReference type="ARBA" id="ARBA00029454"/>
    </source>
</evidence>
<dbReference type="InterPro" id="IPR009081">
    <property type="entry name" value="PP-bd_ACP"/>
</dbReference>
<dbReference type="Pfam" id="PF00550">
    <property type="entry name" value="PP-binding"/>
    <property type="match status" value="1"/>
</dbReference>
<dbReference type="Pfam" id="PF00501">
    <property type="entry name" value="AMP-binding"/>
    <property type="match status" value="1"/>
</dbReference>
<keyword evidence="3" id="KW-0436">Ligase</keyword>
<evidence type="ECO:0000256" key="2">
    <source>
        <dbReference type="ARBA" id="ARBA00022553"/>
    </source>
</evidence>
<dbReference type="PANTHER" id="PTHR45527">
    <property type="entry name" value="NONRIBOSOMAL PEPTIDE SYNTHETASE"/>
    <property type="match status" value="1"/>
</dbReference>
<dbReference type="FunFam" id="3.30.300.30:FF:000015">
    <property type="entry name" value="Nonribosomal peptide synthase SidD"/>
    <property type="match status" value="1"/>
</dbReference>
<dbReference type="Gene3D" id="3.30.559.10">
    <property type="entry name" value="Chloramphenicol acetyltransferase-like domain"/>
    <property type="match status" value="1"/>
</dbReference>
<dbReference type="HOGENOM" id="CLU_000022_60_3_1"/>
<evidence type="ECO:0000259" key="5">
    <source>
        <dbReference type="PROSITE" id="PS50075"/>
    </source>
</evidence>
<sequence>MTRGVPLRSVCDEQALHTLPESPESKLLRHEDCVSVSFGLLQENVAPDIYACLSWAVLQSQYSSTDGVAFDTWRRTPRSSVPSEGREQENTIDKQHWEFTLDYNITVQGLIEELNNRWRLWNSEQEHAHEPKLSRSLLVMEDAATTTECQLFTTRLESYLAGVTQGYDCIAVCQFTETSCRIGVLQTREQCAAIAPKRIARQLAHLMGQVLAKPDSSISEVMTPHPDDLVDLHKRHSRLPPLVDLCIHDVIQKQAKQRPKAIAVASRDGCLSYQELLDHATQLAKALRRRGVGPEVFVPLCFHKSRWMTVAILGVLMAGGAFVQLEPAYPLARLESICETLHAPIVLCSSTTAEIAHHLAADVLVVEGNAHLEELATSSPIELPQAAPSTAAYAAFTSGSTGVPKGVVIEHRAFCTGAAAHIEQFDFGPTSRVLQFASYAFDITLVEGLSTFMAGGCLCVLAEDERTDSFVESAKKLQPSHAFLTPSFVRTLAPRDFEAMGILWLIMIGEKVNPGDLASCAPNMAVINGYGPAECTPISTAHCHLRQAATPANIGWSKCGFCWIVNSRDHHRLVPIGAIGELVIEGGHVGREYFDDPDKTRAAFIDPPAWHASVRGEGVRSRLYKTGDLVRQLEDGSLVCVGRKGTQVKIRGQRLELEEVEIHSRPWFPGARDVVAEVLIPLERTMDATLVLFVVIPPGQVAQYQRHPSSPVVLLPNETFIEAYQEARSWLRKTLPAYMVPSFFVPLSGLPQTMSGKKDRRLLRESIETLSPEDLALLVVRPFDSTTGQLSSFESKLREIWAAELNLPPTAIGRADNFFDLGGNSISAMRVAARARAQGIALLASDILIRPSLAMQAPHLTASPLISIDMSPFSLMNMEEDTRNTILHELRQQTIISEDVEIVDIVPLTGYQTEMLDTGGLDCFAFDYDGPICVERLHKATEVVWARYPLLRTVFFSWGEQLMQIQLSHAPVRFRHIETSNNVQALAKSLTEEFCNQSSLGAVTSHVTLVSHVDGQSHVFIICLSHLQYDGFSLHFLVEDISLAYHGERPLASRPSFFEYVYFRAQYQREEALEFWRDYLRPTPSTPLLEIYHQGDEHPKPGMQWSPMQQAIVPTPATLPTGITLATLVRAAWCLALAELTGQPEIVFQQTVHGRDSALEGIDRIFGPCINKLPFRVAVPATRNDQDKKSSVGGPTIRSFVHLVQEQHSRALRFDYLDMDTILTQCTDWPVGTRMYWHHQHQNFGDRWACPLAGMEGVGREIDKGRPPKSESGFANCCLRPEGLELTIFAICTPETVGEIEGLVRSWADFVKKLSGTDWDRPLREVVTI</sequence>
<feature type="domain" description="Carrier" evidence="5">
    <location>
        <begin position="788"/>
        <end position="864"/>
    </location>
</feature>
<dbReference type="GO" id="GO:0031177">
    <property type="term" value="F:phosphopantetheine binding"/>
    <property type="evidence" value="ECO:0007669"/>
    <property type="project" value="TreeGrafter"/>
</dbReference>
<keyword evidence="2" id="KW-0597">Phosphoprotein</keyword>
<evidence type="ECO:0000313" key="6">
    <source>
        <dbReference type="EMBL" id="EPS25853.1"/>
    </source>
</evidence>
<dbReference type="NCBIfam" id="TIGR01733">
    <property type="entry name" value="AA-adenyl-dom"/>
    <property type="match status" value="1"/>
</dbReference>
<dbReference type="InterPro" id="IPR006162">
    <property type="entry name" value="Ppantetheine_attach_site"/>
</dbReference>
<dbReference type="InterPro" id="IPR023213">
    <property type="entry name" value="CAT-like_dom_sf"/>
</dbReference>
<evidence type="ECO:0000313" key="7">
    <source>
        <dbReference type="Proteomes" id="UP000019376"/>
    </source>
</evidence>
<dbReference type="SUPFAM" id="SSF56801">
    <property type="entry name" value="Acetyl-CoA synthetase-like"/>
    <property type="match status" value="1"/>
</dbReference>
<dbReference type="GO" id="GO:0016874">
    <property type="term" value="F:ligase activity"/>
    <property type="evidence" value="ECO:0007669"/>
    <property type="project" value="UniProtKB-KW"/>
</dbReference>
<dbReference type="SUPFAM" id="SSF52777">
    <property type="entry name" value="CoA-dependent acyltransferases"/>
    <property type="match status" value="2"/>
</dbReference>
<dbReference type="InterPro" id="IPR010071">
    <property type="entry name" value="AA_adenyl_dom"/>
</dbReference>
<dbReference type="OrthoDB" id="416786at2759"/>